<dbReference type="PANTHER" id="PTHR24046:SF5">
    <property type="entry name" value="EGF-LIKE DOMAIN-CONTAINING PROTEIN"/>
    <property type="match status" value="1"/>
</dbReference>
<evidence type="ECO:0000313" key="4">
    <source>
        <dbReference type="Proteomes" id="UP001163046"/>
    </source>
</evidence>
<keyword evidence="1" id="KW-1015">Disulfide bond</keyword>
<dbReference type="SUPFAM" id="SSF57535">
    <property type="entry name" value="Complement control module/SCR domain"/>
    <property type="match status" value="1"/>
</dbReference>
<evidence type="ECO:0000259" key="2">
    <source>
        <dbReference type="Pfam" id="PF07699"/>
    </source>
</evidence>
<evidence type="ECO:0000313" key="3">
    <source>
        <dbReference type="EMBL" id="KAJ7392905.1"/>
    </source>
</evidence>
<evidence type="ECO:0000256" key="1">
    <source>
        <dbReference type="ARBA" id="ARBA00023157"/>
    </source>
</evidence>
<protein>
    <submittedName>
        <fullName evidence="3">Biological adhesion</fullName>
    </submittedName>
</protein>
<organism evidence="3 4">
    <name type="scientific">Desmophyllum pertusum</name>
    <dbReference type="NCBI Taxonomy" id="174260"/>
    <lineage>
        <taxon>Eukaryota</taxon>
        <taxon>Metazoa</taxon>
        <taxon>Cnidaria</taxon>
        <taxon>Anthozoa</taxon>
        <taxon>Hexacorallia</taxon>
        <taxon>Scleractinia</taxon>
        <taxon>Caryophylliina</taxon>
        <taxon>Caryophylliidae</taxon>
        <taxon>Desmophyllum</taxon>
    </lineage>
</organism>
<dbReference type="Proteomes" id="UP001163046">
    <property type="component" value="Unassembled WGS sequence"/>
</dbReference>
<dbReference type="GO" id="GO:0007165">
    <property type="term" value="P:signal transduction"/>
    <property type="evidence" value="ECO:0007669"/>
    <property type="project" value="TreeGrafter"/>
</dbReference>
<dbReference type="AlphaFoldDB" id="A0A9X0A4H1"/>
<reference evidence="3" key="1">
    <citation type="submission" date="2023-01" db="EMBL/GenBank/DDBJ databases">
        <title>Genome assembly of the deep-sea coral Lophelia pertusa.</title>
        <authorList>
            <person name="Herrera S."/>
            <person name="Cordes E."/>
        </authorList>
    </citation>
    <scope>NUCLEOTIDE SEQUENCE</scope>
    <source>
        <strain evidence="3">USNM1676648</strain>
        <tissue evidence="3">Polyp</tissue>
    </source>
</reference>
<dbReference type="SMART" id="SM01411">
    <property type="entry name" value="Ephrin_rec_like"/>
    <property type="match status" value="2"/>
</dbReference>
<feature type="domain" description="Tyrosine-protein kinase ephrin type A/B receptor-like" evidence="2">
    <location>
        <begin position="237"/>
        <end position="284"/>
    </location>
</feature>
<proteinExistence type="predicted"/>
<accession>A0A9X0A4H1</accession>
<dbReference type="GO" id="GO:0005615">
    <property type="term" value="C:extracellular space"/>
    <property type="evidence" value="ECO:0007669"/>
    <property type="project" value="TreeGrafter"/>
</dbReference>
<dbReference type="GO" id="GO:0009986">
    <property type="term" value="C:cell surface"/>
    <property type="evidence" value="ECO:0007669"/>
    <property type="project" value="TreeGrafter"/>
</dbReference>
<dbReference type="InterPro" id="IPR009030">
    <property type="entry name" value="Growth_fac_rcpt_cys_sf"/>
</dbReference>
<gene>
    <name evidence="3" type="primary">SVEP1_3</name>
    <name evidence="3" type="ORF">OS493_008142</name>
</gene>
<dbReference type="EMBL" id="MU825399">
    <property type="protein sequence ID" value="KAJ7392905.1"/>
    <property type="molecule type" value="Genomic_DNA"/>
</dbReference>
<dbReference type="SUPFAM" id="SSF57184">
    <property type="entry name" value="Growth factor receptor domain"/>
    <property type="match status" value="1"/>
</dbReference>
<dbReference type="InterPro" id="IPR052071">
    <property type="entry name" value="SCUB_EGF-like_domain"/>
</dbReference>
<dbReference type="InterPro" id="IPR035976">
    <property type="entry name" value="Sushi/SCR/CCP_sf"/>
</dbReference>
<comment type="caution">
    <text evidence="3">The sequence shown here is derived from an EMBL/GenBank/DDBJ whole genome shotgun (WGS) entry which is preliminary data.</text>
</comment>
<sequence>MDSNGVIYEMLCVIQCREGYTYAEPETPNTFMCQSDGTWYKLLFGAQLYPVFPKSQRPWPDCAPEESVDAAKKNYTFYTGSCSGNDEEALARIRENFLNAVKDSPLANFLLCDASQGQDCVIENIRVYCGENSRKRSVEERIITFDFVIRDKKLSSDRKVQAAKLKKMMQGLDIVDKFIKERFTKLNNANMPGMHRPLVRVSSAASSVACPVGKVVIIALGNSSELERTSCVKCSAGSYYNRDSQTCKTCQEGSFQNRTGQLSCDACPAGKWSEGVHAKSFTECIVICEPGEYTMHGEYGSINCLMCPIGTYQPKYRAKKCEPCPSGKTTAQKASTSINDCV</sequence>
<dbReference type="PANTHER" id="PTHR24046">
    <property type="entry name" value="SIGNAL PEPTIDE, CUB AND EGF-LIKE DOMAIN-CONTAINING"/>
    <property type="match status" value="1"/>
</dbReference>
<name>A0A9X0A4H1_9CNID</name>
<dbReference type="OrthoDB" id="439917at2759"/>
<dbReference type="FunFam" id="2.10.50.10:FF:000018">
    <property type="entry name" value="Sushi, von Willebrand factor type A, EGF and pentraxin domain-containing 1"/>
    <property type="match status" value="1"/>
</dbReference>
<dbReference type="Gene3D" id="2.10.50.10">
    <property type="entry name" value="Tumor Necrosis Factor Receptor, subunit A, domain 2"/>
    <property type="match status" value="2"/>
</dbReference>
<feature type="domain" description="Tyrosine-protein kinase ephrin type A/B receptor-like" evidence="2">
    <location>
        <begin position="300"/>
        <end position="341"/>
    </location>
</feature>
<dbReference type="InterPro" id="IPR011641">
    <property type="entry name" value="Tyr-kin_ephrin_A/B_rcpt-like"/>
</dbReference>
<dbReference type="Pfam" id="PF07699">
    <property type="entry name" value="Ephrin_rec_like"/>
    <property type="match status" value="2"/>
</dbReference>
<keyword evidence="4" id="KW-1185">Reference proteome</keyword>